<comment type="caution">
    <text evidence="14">The sequence shown here is derived from an EMBL/GenBank/DDBJ whole genome shotgun (WGS) entry which is preliminary data.</text>
</comment>
<dbReference type="PANTHER" id="PTHR24223">
    <property type="entry name" value="ATP-BINDING CASSETTE SUB-FAMILY C"/>
    <property type="match status" value="1"/>
</dbReference>
<dbReference type="InterPro" id="IPR050173">
    <property type="entry name" value="ABC_transporter_C-like"/>
</dbReference>
<feature type="transmembrane region" description="Helical" evidence="12">
    <location>
        <begin position="679"/>
        <end position="700"/>
    </location>
</feature>
<dbReference type="InterPro" id="IPR003819">
    <property type="entry name" value="TauD/TfdA-like"/>
</dbReference>
<keyword evidence="4 12" id="KW-0812">Transmembrane</keyword>
<dbReference type="SUPFAM" id="SSF90123">
    <property type="entry name" value="ABC transporter transmembrane region"/>
    <property type="match status" value="2"/>
</dbReference>
<feature type="domain" description="ABC transmembrane type-1" evidence="13">
    <location>
        <begin position="574"/>
        <end position="807"/>
    </location>
</feature>
<evidence type="ECO:0000256" key="10">
    <source>
        <dbReference type="ARBA" id="ARBA00023136"/>
    </source>
</evidence>
<evidence type="ECO:0000256" key="8">
    <source>
        <dbReference type="ARBA" id="ARBA00022989"/>
    </source>
</evidence>
<gene>
    <name evidence="14" type="ORF">OS493_009405</name>
</gene>
<evidence type="ECO:0000313" key="14">
    <source>
        <dbReference type="EMBL" id="KAJ7374074.1"/>
    </source>
</evidence>
<evidence type="ECO:0000256" key="7">
    <source>
        <dbReference type="ARBA" id="ARBA00022840"/>
    </source>
</evidence>
<evidence type="ECO:0000313" key="15">
    <source>
        <dbReference type="Proteomes" id="UP001163046"/>
    </source>
</evidence>
<evidence type="ECO:0000256" key="4">
    <source>
        <dbReference type="ARBA" id="ARBA00022692"/>
    </source>
</evidence>
<evidence type="ECO:0000256" key="5">
    <source>
        <dbReference type="ARBA" id="ARBA00022737"/>
    </source>
</evidence>
<feature type="transmembrane region" description="Helical" evidence="12">
    <location>
        <begin position="178"/>
        <end position="196"/>
    </location>
</feature>
<feature type="transmembrane region" description="Helical" evidence="12">
    <location>
        <begin position="564"/>
        <end position="591"/>
    </location>
</feature>
<dbReference type="InterPro" id="IPR036640">
    <property type="entry name" value="ABC1_TM_sf"/>
</dbReference>
<comment type="similarity">
    <text evidence="2">Belongs to the ABC transporter superfamily. ABCC family. Conjugate transporter (TC 3.A.1.208) subfamily.</text>
</comment>
<sequence length="1306" mass="146322">MAEEEAIVNTPKGKASYFSLLTFSWMSDVLKLGSKQPLEEKHLFPIETSNQAESLTGDLEREWLAEERASEQDRTKPRLWRAMVRIIPCRELMTWALLRILYSLASNLLPLIVWFFLRSISTASELSYTTTLPFVLGITLTTGLRTICTGHVVFKVEMMVIRLKVAVIGFVYKKVASWQGLIGTCFLFAVSAYGSIAAKKAGKLRRNAAELIDQRLQIIKEIVSGIRAVKMYGWEWKFRDLVAKIRRKEISFIRYRGFIVSSIYALFFTSSAFAGFISITALLITGIPLRPFQVFTLLSALSNIRLAVTLHIAQPLRLLADAKTACARMQRLVETKSSDLSQQEKQSLLKVYFRGRKYKSRSVRIESFRSGKPVLISARKLEATSQHIPPQIVLERVSCFWSQRLESPALKNVSLMATNGQLVGITGPVGSGKTSLLMTILEELPVSSGQISCIGKIAYVPQTPWLHVLKETDYIIMLENGSVVYEGAYSGMEIVRSKENQSNGTKKDEEQQHYAKDESEQETAAAIKSFAAEEQNERIDLEEEDEDRMVGTVKWGVYWKYLRAALPVVLIVSLAVFFGMVQVLWIAPYWWISRMTEMPFEEQKSYNTLLVYGSIVTVSLILTTVSSFCFYLAALKASQNLHDQMTKAVMKAPVLFFDTNPVGRILNRFSKDIGSMDDLLPGQFLFAVQLLLYFFTATVLSAVTNVWLVITCTPLTLLFIYLAKYYLKSAREIRRLDSITCSPVYSCIADTVAGLEVIRSSEMEEEFLQRLYRYLDKNTAAVIMLKASTRWLSIRGDSLSNFLVTSVSAGALFATQSPALAGMSLTFAAESLEVCQYGIRMSSETESHMTSVERVLNYTNIEPEPGYSNETLPAESWPTVGSLTLQDLSLAYLKEAPPVLKNISVNVADKEKVGVAGRTGAGKSSLVAALFRMPEPEGRLIMTSRVLTTFWRVSPGLKRPSRALSSTTTSIFEPIPREELVTKFKSRLRDRQFLPGSTGGGFPEFLAEPRDSFPHGVRVHNRNQSSLAELTEKCVEYIEEMLPHSPAILFRGLPAKTAEDFTIIAKASQTKCSYFGGTGYRTLIDKETGVATATDDPPEYFIEPHNEQSYIANFPSKVFFFCLNEPADGCGGETPMVKNSDLLSKLDPDVVRKFEEKTGPICAISTFRSSWSNVESQAKKLGYDVRWDASGGLYVWQNRSAFLAHPVTGEKIWFNQAHTHHASFYKTWSTFADSKLPDDKYPAHTYYGDGSDIKPEVIQHIRATSWACAVGFQWRNGDLLVLDNLAVQHARIGFAGDRKLLACLIA</sequence>
<dbReference type="CDD" id="cd18580">
    <property type="entry name" value="ABC_6TM_ABCC_D2"/>
    <property type="match status" value="1"/>
</dbReference>
<dbReference type="InterPro" id="IPR042098">
    <property type="entry name" value="TauD-like_sf"/>
</dbReference>
<accession>A0A9W9Z468</accession>
<dbReference type="Proteomes" id="UP001163046">
    <property type="component" value="Unassembled WGS sequence"/>
</dbReference>
<dbReference type="Gene3D" id="1.20.1560.10">
    <property type="entry name" value="ABC transporter type 1, transmembrane domain"/>
    <property type="match status" value="2"/>
</dbReference>
<feature type="transmembrane region" description="Helical" evidence="12">
    <location>
        <begin position="611"/>
        <end position="635"/>
    </location>
</feature>
<dbReference type="EMBL" id="MU826829">
    <property type="protein sequence ID" value="KAJ7374074.1"/>
    <property type="molecule type" value="Genomic_DNA"/>
</dbReference>
<evidence type="ECO:0000256" key="11">
    <source>
        <dbReference type="SAM" id="MobiDB-lite"/>
    </source>
</evidence>
<dbReference type="GO" id="GO:0016887">
    <property type="term" value="F:ATP hydrolysis activity"/>
    <property type="evidence" value="ECO:0007669"/>
    <property type="project" value="InterPro"/>
</dbReference>
<keyword evidence="8 12" id="KW-1133">Transmembrane helix</keyword>
<dbReference type="Gene3D" id="3.60.130.10">
    <property type="entry name" value="Clavaminate synthase-like"/>
    <property type="match status" value="1"/>
</dbReference>
<dbReference type="Pfam" id="PF00664">
    <property type="entry name" value="ABC_membrane"/>
    <property type="match status" value="2"/>
</dbReference>
<dbReference type="InterPro" id="IPR003439">
    <property type="entry name" value="ABC_transporter-like_ATP-bd"/>
</dbReference>
<evidence type="ECO:0000256" key="2">
    <source>
        <dbReference type="ARBA" id="ARBA00009726"/>
    </source>
</evidence>
<evidence type="ECO:0000256" key="3">
    <source>
        <dbReference type="ARBA" id="ARBA00022448"/>
    </source>
</evidence>
<dbReference type="InterPro" id="IPR011527">
    <property type="entry name" value="ABC1_TM_dom"/>
</dbReference>
<evidence type="ECO:0000256" key="12">
    <source>
        <dbReference type="SAM" id="Phobius"/>
    </source>
</evidence>
<keyword evidence="6" id="KW-0547">Nucleotide-binding</keyword>
<feature type="transmembrane region" description="Helical" evidence="12">
    <location>
        <begin position="257"/>
        <end position="286"/>
    </location>
</feature>
<dbReference type="SUPFAM" id="SSF51197">
    <property type="entry name" value="Clavaminate synthase-like"/>
    <property type="match status" value="1"/>
</dbReference>
<dbReference type="SUPFAM" id="SSF52540">
    <property type="entry name" value="P-loop containing nucleoside triphosphate hydrolases"/>
    <property type="match status" value="2"/>
</dbReference>
<feature type="domain" description="ABC transmembrane type-1" evidence="13">
    <location>
        <begin position="180"/>
        <end position="309"/>
    </location>
</feature>
<dbReference type="GO" id="GO:0016491">
    <property type="term" value="F:oxidoreductase activity"/>
    <property type="evidence" value="ECO:0007669"/>
    <property type="project" value="UniProtKB-KW"/>
</dbReference>
<dbReference type="FunFam" id="1.20.1560.10:FF:000013">
    <property type="entry name" value="ABC transporter C family member 2"/>
    <property type="match status" value="1"/>
</dbReference>
<evidence type="ECO:0000256" key="9">
    <source>
        <dbReference type="ARBA" id="ARBA00023002"/>
    </source>
</evidence>
<feature type="transmembrane region" description="Helical" evidence="12">
    <location>
        <begin position="100"/>
        <end position="120"/>
    </location>
</feature>
<protein>
    <recommendedName>
        <fullName evidence="13">ABC transmembrane type-1 domain-containing protein</fullName>
    </recommendedName>
</protein>
<evidence type="ECO:0000259" key="13">
    <source>
        <dbReference type="PROSITE" id="PS50929"/>
    </source>
</evidence>
<dbReference type="Pfam" id="PF02668">
    <property type="entry name" value="TauD"/>
    <property type="match status" value="1"/>
</dbReference>
<keyword evidence="10 12" id="KW-0472">Membrane</keyword>
<dbReference type="Gene3D" id="3.40.50.300">
    <property type="entry name" value="P-loop containing nucleotide triphosphate hydrolases"/>
    <property type="match status" value="2"/>
</dbReference>
<name>A0A9W9Z468_9CNID</name>
<dbReference type="GO" id="GO:0140359">
    <property type="term" value="F:ABC-type transporter activity"/>
    <property type="evidence" value="ECO:0007669"/>
    <property type="project" value="InterPro"/>
</dbReference>
<keyword evidence="3" id="KW-0813">Transport</keyword>
<dbReference type="PROSITE" id="PS50929">
    <property type="entry name" value="ABC_TM1F"/>
    <property type="match status" value="2"/>
</dbReference>
<keyword evidence="5" id="KW-0677">Repeat</keyword>
<reference evidence="14" key="1">
    <citation type="submission" date="2023-01" db="EMBL/GenBank/DDBJ databases">
        <title>Genome assembly of the deep-sea coral Lophelia pertusa.</title>
        <authorList>
            <person name="Herrera S."/>
            <person name="Cordes E."/>
        </authorList>
    </citation>
    <scope>NUCLEOTIDE SEQUENCE</scope>
    <source>
        <strain evidence="14">USNM1676648</strain>
        <tissue evidence="14">Polyp</tissue>
    </source>
</reference>
<dbReference type="PANTHER" id="PTHR24223:SF456">
    <property type="entry name" value="MULTIDRUG RESISTANCE-ASSOCIATED PROTEIN LETHAL(2)03659"/>
    <property type="match status" value="1"/>
</dbReference>
<proteinExistence type="inferred from homology"/>
<evidence type="ECO:0000256" key="1">
    <source>
        <dbReference type="ARBA" id="ARBA00004141"/>
    </source>
</evidence>
<keyword evidence="15" id="KW-1185">Reference proteome</keyword>
<comment type="subcellular location">
    <subcellularLocation>
        <location evidence="1">Membrane</location>
        <topology evidence="1">Multi-pass membrane protein</topology>
    </subcellularLocation>
</comment>
<dbReference type="GO" id="GO:0005524">
    <property type="term" value="F:ATP binding"/>
    <property type="evidence" value="ECO:0007669"/>
    <property type="project" value="UniProtKB-KW"/>
</dbReference>
<feature type="transmembrane region" description="Helical" evidence="12">
    <location>
        <begin position="126"/>
        <end position="145"/>
    </location>
</feature>
<feature type="region of interest" description="Disordered" evidence="11">
    <location>
        <begin position="498"/>
        <end position="519"/>
    </location>
</feature>
<dbReference type="InterPro" id="IPR044726">
    <property type="entry name" value="ABCC_6TM_D2"/>
</dbReference>
<dbReference type="OrthoDB" id="6500128at2759"/>
<dbReference type="GO" id="GO:0016020">
    <property type="term" value="C:membrane"/>
    <property type="evidence" value="ECO:0007669"/>
    <property type="project" value="UniProtKB-SubCell"/>
</dbReference>
<feature type="compositionally biased region" description="Basic and acidic residues" evidence="11">
    <location>
        <begin position="498"/>
        <end position="518"/>
    </location>
</feature>
<evidence type="ECO:0000256" key="6">
    <source>
        <dbReference type="ARBA" id="ARBA00022741"/>
    </source>
</evidence>
<dbReference type="InterPro" id="IPR027417">
    <property type="entry name" value="P-loop_NTPase"/>
</dbReference>
<organism evidence="14 15">
    <name type="scientific">Desmophyllum pertusum</name>
    <dbReference type="NCBI Taxonomy" id="174260"/>
    <lineage>
        <taxon>Eukaryota</taxon>
        <taxon>Metazoa</taxon>
        <taxon>Cnidaria</taxon>
        <taxon>Anthozoa</taxon>
        <taxon>Hexacorallia</taxon>
        <taxon>Scleractinia</taxon>
        <taxon>Caryophylliina</taxon>
        <taxon>Caryophylliidae</taxon>
        <taxon>Desmophyllum</taxon>
    </lineage>
</organism>
<keyword evidence="9" id="KW-0560">Oxidoreductase</keyword>
<feature type="transmembrane region" description="Helical" evidence="12">
    <location>
        <begin position="706"/>
        <end position="727"/>
    </location>
</feature>
<dbReference type="Pfam" id="PF00005">
    <property type="entry name" value="ABC_tran"/>
    <property type="match status" value="2"/>
</dbReference>
<keyword evidence="7" id="KW-0067">ATP-binding</keyword>